<dbReference type="PANTHER" id="PTHR30068">
    <property type="entry name" value="URONATE ISOMERASE"/>
    <property type="match status" value="1"/>
</dbReference>
<dbReference type="EMBL" id="JAAEEH010000089">
    <property type="protein sequence ID" value="NDL68881.1"/>
    <property type="molecule type" value="Genomic_DNA"/>
</dbReference>
<evidence type="ECO:0000256" key="4">
    <source>
        <dbReference type="ARBA" id="ARBA00012546"/>
    </source>
</evidence>
<evidence type="ECO:0000313" key="7">
    <source>
        <dbReference type="EMBL" id="NDL68881.1"/>
    </source>
</evidence>
<dbReference type="Gene3D" id="3.20.20.140">
    <property type="entry name" value="Metal-dependent hydrolases"/>
    <property type="match status" value="1"/>
</dbReference>
<dbReference type="InterPro" id="IPR003766">
    <property type="entry name" value="Uronate_isomerase"/>
</dbReference>
<evidence type="ECO:0000256" key="2">
    <source>
        <dbReference type="ARBA" id="ARBA00004892"/>
    </source>
</evidence>
<keyword evidence="8" id="KW-1185">Reference proteome</keyword>
<dbReference type="GO" id="GO:0008880">
    <property type="term" value="F:glucuronate isomerase activity"/>
    <property type="evidence" value="ECO:0007669"/>
    <property type="project" value="UniProtKB-EC"/>
</dbReference>
<reference evidence="7 8" key="1">
    <citation type="submission" date="2020-01" db="EMBL/GenBank/DDBJ databases">
        <title>Anaeroalcalibacter tamaniensis gen. nov., sp. nov., moderately halophilic strictly anaerobic fermenter bacterium from mud volcano of Taman peninsula.</title>
        <authorList>
            <person name="Frolova A."/>
            <person name="Merkel A.Y."/>
            <person name="Slobodkin A.I."/>
        </authorList>
    </citation>
    <scope>NUCLEOTIDE SEQUENCE [LARGE SCALE GENOMIC DNA]</scope>
    <source>
        <strain evidence="7 8">F-3ap</strain>
    </source>
</reference>
<dbReference type="UniPathway" id="UPA00246"/>
<dbReference type="PANTHER" id="PTHR30068:SF4">
    <property type="entry name" value="URONATE ISOMERASE"/>
    <property type="match status" value="1"/>
</dbReference>
<evidence type="ECO:0000256" key="5">
    <source>
        <dbReference type="ARBA" id="ARBA00020555"/>
    </source>
</evidence>
<dbReference type="RefSeq" id="WP_162371594.1">
    <property type="nucleotide sequence ID" value="NZ_JAAEEH010000089.1"/>
</dbReference>
<dbReference type="Gene3D" id="1.10.2020.10">
    <property type="entry name" value="uronate isomerase, domain 2, chain A"/>
    <property type="match status" value="1"/>
</dbReference>
<organism evidence="7 8">
    <name type="scientific">Anaerotalea alkaliphila</name>
    <dbReference type="NCBI Taxonomy" id="2662126"/>
    <lineage>
        <taxon>Bacteria</taxon>
        <taxon>Bacillati</taxon>
        <taxon>Bacillota</taxon>
        <taxon>Clostridia</taxon>
        <taxon>Eubacteriales</taxon>
        <taxon>Anaerotalea</taxon>
    </lineage>
</organism>
<gene>
    <name evidence="7" type="primary">uxaC</name>
    <name evidence="7" type="ORF">GXN74_14210</name>
</gene>
<sequence>MKAFMDDNFLLGNDIAVRLYHDHAKKMPIYDYHCHLSAKEIAEDKKYRNITELWLGGDHYKWRALRSNGVDEALITGDAGDKEKFLAWAETIPYTLGNPLYHWTHLELQRYFGIRKTLSPATADEIWNTCNEKLKEEAFSAKSLIRRSDVKVICTTDDPVDDLRHHAVIAQDRDFGTKVLPTFRPDKSFNIDQPTFEPWLESLEACVGFPIDSVSALLKALELRIDHFHAHGCRISDHALDVVQYLTADEAAAQTVFEKKREGGPLSPQDVATFKGCLLHFLGTAYAKRGWAMQIHIGALRNNNRRMHEKLGPDTGFDSIHDENVAAPLSRFLGDLDAQDALPKTILYVLNPKDNYV</sequence>
<evidence type="ECO:0000256" key="6">
    <source>
        <dbReference type="ARBA" id="ARBA00023235"/>
    </source>
</evidence>
<evidence type="ECO:0000256" key="1">
    <source>
        <dbReference type="ARBA" id="ARBA00001165"/>
    </source>
</evidence>
<dbReference type="SUPFAM" id="SSF51556">
    <property type="entry name" value="Metallo-dependent hydrolases"/>
    <property type="match status" value="1"/>
</dbReference>
<comment type="caution">
    <text evidence="7">The sequence shown here is derived from an EMBL/GenBank/DDBJ whole genome shotgun (WGS) entry which is preliminary data.</text>
</comment>
<evidence type="ECO:0000256" key="3">
    <source>
        <dbReference type="ARBA" id="ARBA00008397"/>
    </source>
</evidence>
<dbReference type="Proteomes" id="UP000461585">
    <property type="component" value="Unassembled WGS sequence"/>
</dbReference>
<dbReference type="GO" id="GO:0019698">
    <property type="term" value="P:D-galacturonate catabolic process"/>
    <property type="evidence" value="ECO:0007669"/>
    <property type="project" value="TreeGrafter"/>
</dbReference>
<dbReference type="AlphaFoldDB" id="A0A7X5KNC9"/>
<comment type="similarity">
    <text evidence="3">Belongs to the metallo-dependent hydrolases superfamily. Uronate isomerase family.</text>
</comment>
<dbReference type="EC" id="5.3.1.12" evidence="4"/>
<keyword evidence="6 7" id="KW-0413">Isomerase</keyword>
<proteinExistence type="inferred from homology"/>
<accession>A0A7X5KNC9</accession>
<dbReference type="GO" id="GO:0042840">
    <property type="term" value="P:D-glucuronate catabolic process"/>
    <property type="evidence" value="ECO:0007669"/>
    <property type="project" value="TreeGrafter"/>
</dbReference>
<feature type="non-terminal residue" evidence="7">
    <location>
        <position position="357"/>
    </location>
</feature>
<name>A0A7X5KNC9_9FIRM</name>
<comment type="catalytic activity">
    <reaction evidence="1">
        <text>D-glucuronate = D-fructuronate</text>
        <dbReference type="Rhea" id="RHEA:13049"/>
        <dbReference type="ChEBI" id="CHEBI:58720"/>
        <dbReference type="ChEBI" id="CHEBI:59863"/>
        <dbReference type="EC" id="5.3.1.12"/>
    </reaction>
</comment>
<dbReference type="NCBIfam" id="NF002794">
    <property type="entry name" value="PRK02925.1"/>
    <property type="match status" value="1"/>
</dbReference>
<comment type="pathway">
    <text evidence="2">Carbohydrate metabolism; pentose and glucuronate interconversion.</text>
</comment>
<evidence type="ECO:0000313" key="8">
    <source>
        <dbReference type="Proteomes" id="UP000461585"/>
    </source>
</evidence>
<protein>
    <recommendedName>
        <fullName evidence="5">Uronate isomerase</fullName>
        <ecNumber evidence="4">5.3.1.12</ecNumber>
    </recommendedName>
</protein>
<dbReference type="InterPro" id="IPR032466">
    <property type="entry name" value="Metal_Hydrolase"/>
</dbReference>
<dbReference type="Pfam" id="PF02614">
    <property type="entry name" value="UxaC"/>
    <property type="match status" value="1"/>
</dbReference>